<evidence type="ECO:0000313" key="2">
    <source>
        <dbReference type="Proteomes" id="UP000195871"/>
    </source>
</evidence>
<dbReference type="AlphaFoldDB" id="A0A1Z8JVL8"/>
<comment type="caution">
    <text evidence="1">The sequence shown here is derived from an EMBL/GenBank/DDBJ whole genome shotgun (WGS) entry which is preliminary data.</text>
</comment>
<evidence type="ECO:0000313" key="1">
    <source>
        <dbReference type="EMBL" id="OUT24635.1"/>
    </source>
</evidence>
<name>A0A1Z8JVL8_PICKU</name>
<organism evidence="1 2">
    <name type="scientific">Pichia kudriavzevii</name>
    <name type="common">Yeast</name>
    <name type="synonym">Issatchenkia orientalis</name>
    <dbReference type="NCBI Taxonomy" id="4909"/>
    <lineage>
        <taxon>Eukaryota</taxon>
        <taxon>Fungi</taxon>
        <taxon>Dikarya</taxon>
        <taxon>Ascomycota</taxon>
        <taxon>Saccharomycotina</taxon>
        <taxon>Pichiomycetes</taxon>
        <taxon>Pichiales</taxon>
        <taxon>Pichiaceae</taxon>
        <taxon>Pichia</taxon>
    </lineage>
</organism>
<dbReference type="Proteomes" id="UP000195871">
    <property type="component" value="Unassembled WGS sequence"/>
</dbReference>
<accession>A0A1Z8JVL8</accession>
<gene>
    <name evidence="1" type="ORF">CAS74_001024</name>
</gene>
<sequence>MKGKNVDERRRRLYGLLVPPECHRLVFFLRNSMVAKKHVIHKEYTGNALVEFKRRKQSVQAIFKNSISKVQEREETYLLYDLHQLFEFLENIPRSEYFDATLFYAVITFYGKAFAKFEKIKSKFCSRFPNDNEYEESSNSKIEIGNTNNTQKYADTLVTSLNMFVSLCNHYKARHLNPRGEITDCDQSLIELGKQFHISLILNEEIRNSFLKVLKFKSFTIFQLFDNFMGMSKEEIFLALLYPSDRFSRVLPLDRTPLKKIDSSLLVEYALSYLGFQDVNMGTLTDLKTELQSGLLPLSSVYCCLLMYQLYFIGQTGFANPRLLQLKKPTTQIYCWILVAQMLELENYPLVIKHEKLGDLASKYINLVALESQDTDNINSLLIPKPHNVHNIKINPWLARAYKNLFEKDIKQQYDTFEKNHSYKKVFKETLSSYHERNEVVPNARFSVPLDINFDSIMFQSLIFRLRYFFYYTPLENKTFAALAGKTFLICKNYPLLTGNKYAFTWKKLLDTKVEEIKPLTRHEVYSDIKDEVVYECEALINKWIETRSIKKCHSFFNENMSILKVKILTCYTQVLLIENNIFFK</sequence>
<protein>
    <submittedName>
        <fullName evidence="1">Uncharacterized protein</fullName>
    </submittedName>
</protein>
<reference evidence="1 2" key="1">
    <citation type="submission" date="2017-05" db="EMBL/GenBank/DDBJ databases">
        <title>The Genome Sequence of Candida krusei Ckrusei653.</title>
        <authorList>
            <person name="Cuomo C."/>
            <person name="Forche A."/>
            <person name="Young S."/>
            <person name="Abouelleil A."/>
            <person name="Cao P."/>
            <person name="Chapman S."/>
            <person name="Cusick C."/>
            <person name="Shea T."/>
            <person name="Nusbaum C."/>
            <person name="Birren B."/>
        </authorList>
    </citation>
    <scope>NUCLEOTIDE SEQUENCE [LARGE SCALE GENOMIC DNA]</scope>
    <source>
        <strain evidence="1 2">Ckrusei653</strain>
    </source>
</reference>
<dbReference type="VEuPathDB" id="FungiDB:C5L36_0C10020"/>
<dbReference type="EMBL" id="NHMM01000001">
    <property type="protein sequence ID" value="OUT24635.1"/>
    <property type="molecule type" value="Genomic_DNA"/>
</dbReference>
<proteinExistence type="predicted"/>